<name>A0A8W8LS47_MAGGI</name>
<accession>A0A8W8LS47</accession>
<proteinExistence type="predicted"/>
<evidence type="ECO:0000313" key="3">
    <source>
        <dbReference type="Proteomes" id="UP000005408"/>
    </source>
</evidence>
<evidence type="ECO:0000313" key="2">
    <source>
        <dbReference type="EnsemblMetazoa" id="G28775.1:cds"/>
    </source>
</evidence>
<keyword evidence="1" id="KW-0732">Signal</keyword>
<sequence length="100" mass="10610">MRGFQSIVLCALLDTVSVEAAFGSCDGDDGNCPDNAECGGDDSGLSECEGFDEIALINMYIAIRIKLLKIEDLDDLEDTELIENVPAPPAITTSRCATPP</sequence>
<keyword evidence="3" id="KW-1185">Reference proteome</keyword>
<dbReference type="AlphaFoldDB" id="A0A8W8LS47"/>
<protein>
    <recommendedName>
        <fullName evidence="4">Secreted protein</fullName>
    </recommendedName>
</protein>
<dbReference type="Proteomes" id="UP000005408">
    <property type="component" value="Unassembled WGS sequence"/>
</dbReference>
<feature type="signal peptide" evidence="1">
    <location>
        <begin position="1"/>
        <end position="20"/>
    </location>
</feature>
<dbReference type="EnsemblMetazoa" id="G28775.1">
    <property type="protein sequence ID" value="G28775.1:cds"/>
    <property type="gene ID" value="G28775"/>
</dbReference>
<organism evidence="2 3">
    <name type="scientific">Magallana gigas</name>
    <name type="common">Pacific oyster</name>
    <name type="synonym">Crassostrea gigas</name>
    <dbReference type="NCBI Taxonomy" id="29159"/>
    <lineage>
        <taxon>Eukaryota</taxon>
        <taxon>Metazoa</taxon>
        <taxon>Spiralia</taxon>
        <taxon>Lophotrochozoa</taxon>
        <taxon>Mollusca</taxon>
        <taxon>Bivalvia</taxon>
        <taxon>Autobranchia</taxon>
        <taxon>Pteriomorphia</taxon>
        <taxon>Ostreida</taxon>
        <taxon>Ostreoidea</taxon>
        <taxon>Ostreidae</taxon>
        <taxon>Magallana</taxon>
    </lineage>
</organism>
<evidence type="ECO:0008006" key="4">
    <source>
        <dbReference type="Google" id="ProtNLM"/>
    </source>
</evidence>
<feature type="chain" id="PRO_5036488708" description="Secreted protein" evidence="1">
    <location>
        <begin position="21"/>
        <end position="100"/>
    </location>
</feature>
<evidence type="ECO:0000256" key="1">
    <source>
        <dbReference type="SAM" id="SignalP"/>
    </source>
</evidence>
<reference evidence="2" key="1">
    <citation type="submission" date="2022-08" db="UniProtKB">
        <authorList>
            <consortium name="EnsemblMetazoa"/>
        </authorList>
    </citation>
    <scope>IDENTIFICATION</scope>
    <source>
        <strain evidence="2">05x7-T-G4-1.051#20</strain>
    </source>
</reference>